<keyword evidence="2" id="KW-0964">Secreted</keyword>
<comment type="similarity">
    <text evidence="5">Belongs to the cysteine-rich repeat secretory protein family.</text>
</comment>
<keyword evidence="4" id="KW-0677">Repeat</keyword>
<feature type="domain" description="Gnk2-homologous" evidence="6">
    <location>
        <begin position="21"/>
        <end position="118"/>
    </location>
</feature>
<feature type="non-terminal residue" evidence="7">
    <location>
        <position position="118"/>
    </location>
</feature>
<keyword evidence="8" id="KW-1185">Reference proteome</keyword>
<evidence type="ECO:0000256" key="3">
    <source>
        <dbReference type="ARBA" id="ARBA00022729"/>
    </source>
</evidence>
<dbReference type="InterPro" id="IPR050581">
    <property type="entry name" value="CRR_secretory_protein"/>
</dbReference>
<evidence type="ECO:0000313" key="7">
    <source>
        <dbReference type="EMBL" id="KAK6940456.1"/>
    </source>
</evidence>
<reference evidence="7 8" key="1">
    <citation type="submission" date="2023-12" db="EMBL/GenBank/DDBJ databases">
        <title>A high-quality genome assembly for Dillenia turbinata (Dilleniales).</title>
        <authorList>
            <person name="Chanderbali A."/>
        </authorList>
    </citation>
    <scope>NUCLEOTIDE SEQUENCE [LARGE SCALE GENOMIC DNA]</scope>
    <source>
        <strain evidence="7">LSX21</strain>
        <tissue evidence="7">Leaf</tissue>
    </source>
</reference>
<gene>
    <name evidence="7" type="ORF">RJ641_029987</name>
</gene>
<dbReference type="InterPro" id="IPR002902">
    <property type="entry name" value="GNK2"/>
</dbReference>
<accession>A0AAN8ZJS6</accession>
<organism evidence="7 8">
    <name type="scientific">Dillenia turbinata</name>
    <dbReference type="NCBI Taxonomy" id="194707"/>
    <lineage>
        <taxon>Eukaryota</taxon>
        <taxon>Viridiplantae</taxon>
        <taxon>Streptophyta</taxon>
        <taxon>Embryophyta</taxon>
        <taxon>Tracheophyta</taxon>
        <taxon>Spermatophyta</taxon>
        <taxon>Magnoliopsida</taxon>
        <taxon>eudicotyledons</taxon>
        <taxon>Gunneridae</taxon>
        <taxon>Pentapetalae</taxon>
        <taxon>Dilleniales</taxon>
        <taxon>Dilleniaceae</taxon>
        <taxon>Dillenia</taxon>
    </lineage>
</organism>
<evidence type="ECO:0000259" key="6">
    <source>
        <dbReference type="PROSITE" id="PS51473"/>
    </source>
</evidence>
<comment type="subcellular location">
    <subcellularLocation>
        <location evidence="1">Secreted</location>
    </subcellularLocation>
</comment>
<name>A0AAN8ZJS6_9MAGN</name>
<evidence type="ECO:0000256" key="1">
    <source>
        <dbReference type="ARBA" id="ARBA00004613"/>
    </source>
</evidence>
<dbReference type="Proteomes" id="UP001370490">
    <property type="component" value="Unassembled WGS sequence"/>
</dbReference>
<dbReference type="AlphaFoldDB" id="A0AAN8ZJS6"/>
<dbReference type="PROSITE" id="PS51473">
    <property type="entry name" value="GNK2"/>
    <property type="match status" value="1"/>
</dbReference>
<dbReference type="PANTHER" id="PTHR32411:SF55">
    <property type="entry name" value="CYSTEINE-RICH REPEAT SECRETORY PROTEIN 55"/>
    <property type="match status" value="1"/>
</dbReference>
<evidence type="ECO:0000256" key="5">
    <source>
        <dbReference type="ARBA" id="ARBA00038515"/>
    </source>
</evidence>
<dbReference type="CDD" id="cd23509">
    <property type="entry name" value="Gnk2-like"/>
    <property type="match status" value="1"/>
</dbReference>
<keyword evidence="3" id="KW-0732">Signal</keyword>
<proteinExistence type="inferred from homology"/>
<evidence type="ECO:0000313" key="8">
    <source>
        <dbReference type="Proteomes" id="UP001370490"/>
    </source>
</evidence>
<dbReference type="InterPro" id="IPR038408">
    <property type="entry name" value="GNK2_sf"/>
</dbReference>
<dbReference type="GO" id="GO:0005576">
    <property type="term" value="C:extracellular region"/>
    <property type="evidence" value="ECO:0007669"/>
    <property type="project" value="UniProtKB-SubCell"/>
</dbReference>
<sequence>MPISLHPMVKEMRRSTMAQCRRDVDKKDFTADPYDTEDFIGHVDTAFGIFYINVENATDPKTFDKKLGSLLDDVESEACIRDLPPLSCAQCTAIAVGNFPTFCPDRKGCRALYISCYV</sequence>
<comment type="caution">
    <text evidence="7">The sequence shown here is derived from an EMBL/GenBank/DDBJ whole genome shotgun (WGS) entry which is preliminary data.</text>
</comment>
<dbReference type="Gene3D" id="3.30.430.20">
    <property type="entry name" value="Gnk2 domain, C-X8-C-X2-C motif"/>
    <property type="match status" value="1"/>
</dbReference>
<protein>
    <recommendedName>
        <fullName evidence="6">Gnk2-homologous domain-containing protein</fullName>
    </recommendedName>
</protein>
<dbReference type="PANTHER" id="PTHR32411">
    <property type="entry name" value="CYSTEINE-RICH REPEAT SECRETORY PROTEIN 38-RELATED"/>
    <property type="match status" value="1"/>
</dbReference>
<evidence type="ECO:0000256" key="2">
    <source>
        <dbReference type="ARBA" id="ARBA00022525"/>
    </source>
</evidence>
<dbReference type="EMBL" id="JBAMMX010000005">
    <property type="protein sequence ID" value="KAK6940456.1"/>
    <property type="molecule type" value="Genomic_DNA"/>
</dbReference>
<evidence type="ECO:0000256" key="4">
    <source>
        <dbReference type="ARBA" id="ARBA00022737"/>
    </source>
</evidence>